<sequence length="509" mass="57050">MALCPSNFDGATLLFGGLIVLLTLKYTSAHRARSKLDAIPTAGPNGVLSSYYTAWRYMFDGCSVIEEGCREFPHRAFKIPTFDGWQVVVHGPKLLDDVRRASENELSIIEAVDDIIKARYTISPLIHINPYHVNVIRNTLTRNIGAKFEDIRDEISAAFNDNILFKNHDWVEVSAVEVVRNIVVRANNRVFVGLPLCRDIDYCNFNVQFTIDVALNSAIIGLFPAFLHPLVGRIFTKKRKSISQATRYLVPIIEERLKMQQEYGTEWAGKSNDYISWLIDAMEHSAEEWQKSVEDLVLKVLCINFASIHTTSMAFTHALYRLAANPSLAGPLREELEAAVSMEGWTKGAMSRLRLMDSFIKESQRRAGGAIAVARTATRDFQFSDGSFVPAGTKIAAATYNAHQNEVAYPAPESFKPTRFAELRDAEGESIKHQLVTPTLDWLSFGIGKRACPGRFFAANELKLMLAHILINYDVKFKGDAGYPSPFIFAGTIVPNQSAKVMFRKRLDL</sequence>
<dbReference type="PANTHER" id="PTHR46206">
    <property type="entry name" value="CYTOCHROME P450"/>
    <property type="match status" value="1"/>
</dbReference>
<dbReference type="GO" id="GO:0016705">
    <property type="term" value="F:oxidoreductase activity, acting on paired donors, with incorporation or reduction of molecular oxygen"/>
    <property type="evidence" value="ECO:0007669"/>
    <property type="project" value="InterPro"/>
</dbReference>
<evidence type="ECO:0000256" key="6">
    <source>
        <dbReference type="PIRSR" id="PIRSR602401-1"/>
    </source>
</evidence>
<keyword evidence="8" id="KW-1133">Transmembrane helix</keyword>
<evidence type="ECO:0000256" key="4">
    <source>
        <dbReference type="ARBA" id="ARBA00023002"/>
    </source>
</evidence>
<evidence type="ECO:0000256" key="8">
    <source>
        <dbReference type="SAM" id="Phobius"/>
    </source>
</evidence>
<dbReference type="PROSITE" id="PS00086">
    <property type="entry name" value="CYTOCHROME_P450"/>
    <property type="match status" value="1"/>
</dbReference>
<comment type="caution">
    <text evidence="9">The sequence shown here is derived from an EMBL/GenBank/DDBJ whole genome shotgun (WGS) entry which is preliminary data.</text>
</comment>
<dbReference type="PRINTS" id="PR00463">
    <property type="entry name" value="EP450I"/>
</dbReference>
<reference evidence="9 10" key="1">
    <citation type="submission" date="2024-01" db="EMBL/GenBank/DDBJ databases">
        <title>A draft genome for a cacao thread blight-causing isolate of Paramarasmius palmivorus.</title>
        <authorList>
            <person name="Baruah I.K."/>
            <person name="Bukari Y."/>
            <person name="Amoako-Attah I."/>
            <person name="Meinhardt L.W."/>
            <person name="Bailey B.A."/>
            <person name="Cohen S.P."/>
        </authorList>
    </citation>
    <scope>NUCLEOTIDE SEQUENCE [LARGE SCALE GENOMIC DNA]</scope>
    <source>
        <strain evidence="9 10">GH-12</strain>
    </source>
</reference>
<evidence type="ECO:0008006" key="11">
    <source>
        <dbReference type="Google" id="ProtNLM"/>
    </source>
</evidence>
<evidence type="ECO:0000256" key="1">
    <source>
        <dbReference type="ARBA" id="ARBA00001971"/>
    </source>
</evidence>
<evidence type="ECO:0000256" key="7">
    <source>
        <dbReference type="RuleBase" id="RU000461"/>
    </source>
</evidence>
<keyword evidence="5 6" id="KW-0408">Iron</keyword>
<gene>
    <name evidence="9" type="ORF">VNI00_003520</name>
</gene>
<dbReference type="InterPro" id="IPR036396">
    <property type="entry name" value="Cyt_P450_sf"/>
</dbReference>
<accession>A0AAW0DU46</accession>
<evidence type="ECO:0000256" key="3">
    <source>
        <dbReference type="ARBA" id="ARBA00022723"/>
    </source>
</evidence>
<keyword evidence="4 7" id="KW-0560">Oxidoreductase</keyword>
<dbReference type="CDD" id="cd11041">
    <property type="entry name" value="CYP503A1-like"/>
    <property type="match status" value="1"/>
</dbReference>
<organism evidence="9 10">
    <name type="scientific">Paramarasmius palmivorus</name>
    <dbReference type="NCBI Taxonomy" id="297713"/>
    <lineage>
        <taxon>Eukaryota</taxon>
        <taxon>Fungi</taxon>
        <taxon>Dikarya</taxon>
        <taxon>Basidiomycota</taxon>
        <taxon>Agaricomycotina</taxon>
        <taxon>Agaricomycetes</taxon>
        <taxon>Agaricomycetidae</taxon>
        <taxon>Agaricales</taxon>
        <taxon>Marasmiineae</taxon>
        <taxon>Marasmiaceae</taxon>
        <taxon>Paramarasmius</taxon>
    </lineage>
</organism>
<dbReference type="AlphaFoldDB" id="A0AAW0DU46"/>
<dbReference type="InterPro" id="IPR017972">
    <property type="entry name" value="Cyt_P450_CS"/>
</dbReference>
<dbReference type="Proteomes" id="UP001383192">
    <property type="component" value="Unassembled WGS sequence"/>
</dbReference>
<keyword evidence="8" id="KW-0812">Transmembrane</keyword>
<dbReference type="EMBL" id="JAYKXP010000009">
    <property type="protein sequence ID" value="KAK7054327.1"/>
    <property type="molecule type" value="Genomic_DNA"/>
</dbReference>
<evidence type="ECO:0000313" key="10">
    <source>
        <dbReference type="Proteomes" id="UP001383192"/>
    </source>
</evidence>
<keyword evidence="8" id="KW-0472">Membrane</keyword>
<evidence type="ECO:0000256" key="2">
    <source>
        <dbReference type="ARBA" id="ARBA00010617"/>
    </source>
</evidence>
<feature type="transmembrane region" description="Helical" evidence="8">
    <location>
        <begin position="213"/>
        <end position="231"/>
    </location>
</feature>
<evidence type="ECO:0000313" key="9">
    <source>
        <dbReference type="EMBL" id="KAK7054327.1"/>
    </source>
</evidence>
<protein>
    <recommendedName>
        <fullName evidence="11">Cytochrome P450</fullName>
    </recommendedName>
</protein>
<feature type="binding site" description="axial binding residue" evidence="6">
    <location>
        <position position="452"/>
    </location>
    <ligand>
        <name>heme</name>
        <dbReference type="ChEBI" id="CHEBI:30413"/>
    </ligand>
    <ligandPart>
        <name>Fe</name>
        <dbReference type="ChEBI" id="CHEBI:18248"/>
    </ligandPart>
</feature>
<dbReference type="InterPro" id="IPR002401">
    <property type="entry name" value="Cyt_P450_E_grp-I"/>
</dbReference>
<dbReference type="Pfam" id="PF00067">
    <property type="entry name" value="p450"/>
    <property type="match status" value="1"/>
</dbReference>
<keyword evidence="6 7" id="KW-0349">Heme</keyword>
<comment type="cofactor">
    <cofactor evidence="1 6">
        <name>heme</name>
        <dbReference type="ChEBI" id="CHEBI:30413"/>
    </cofactor>
</comment>
<dbReference type="Gene3D" id="1.10.630.10">
    <property type="entry name" value="Cytochrome P450"/>
    <property type="match status" value="1"/>
</dbReference>
<dbReference type="SUPFAM" id="SSF48264">
    <property type="entry name" value="Cytochrome P450"/>
    <property type="match status" value="1"/>
</dbReference>
<dbReference type="GO" id="GO:0004497">
    <property type="term" value="F:monooxygenase activity"/>
    <property type="evidence" value="ECO:0007669"/>
    <property type="project" value="UniProtKB-KW"/>
</dbReference>
<keyword evidence="3 6" id="KW-0479">Metal-binding</keyword>
<comment type="similarity">
    <text evidence="2 7">Belongs to the cytochrome P450 family.</text>
</comment>
<name>A0AAW0DU46_9AGAR</name>
<dbReference type="GO" id="GO:0020037">
    <property type="term" value="F:heme binding"/>
    <property type="evidence" value="ECO:0007669"/>
    <property type="project" value="InterPro"/>
</dbReference>
<keyword evidence="10" id="KW-1185">Reference proteome</keyword>
<dbReference type="GO" id="GO:0005506">
    <property type="term" value="F:iron ion binding"/>
    <property type="evidence" value="ECO:0007669"/>
    <property type="project" value="InterPro"/>
</dbReference>
<proteinExistence type="inferred from homology"/>
<keyword evidence="7" id="KW-0503">Monooxygenase</keyword>
<dbReference type="InterPro" id="IPR001128">
    <property type="entry name" value="Cyt_P450"/>
</dbReference>
<evidence type="ECO:0000256" key="5">
    <source>
        <dbReference type="ARBA" id="ARBA00023004"/>
    </source>
</evidence>